<evidence type="ECO:0000313" key="2">
    <source>
        <dbReference type="Proteomes" id="UP001281761"/>
    </source>
</evidence>
<proteinExistence type="predicted"/>
<sequence length="131" mass="14521">MSSESNTDGSVPFSLLRPHSQVFSQLAFLHSSFGEWTDGFIALQTTLNQVSVPLRSFNLSSIPTELKFRSIGSLAAPPAWSPSSFVSQRVEDMKHSIELELGRDEWDEWGGSIVDLDGVEERSKHVTLNTP</sequence>
<gene>
    <name evidence="1" type="ORF">BLNAU_12117</name>
</gene>
<dbReference type="Proteomes" id="UP001281761">
    <property type="component" value="Unassembled WGS sequence"/>
</dbReference>
<evidence type="ECO:0000313" key="1">
    <source>
        <dbReference type="EMBL" id="KAK2952941.1"/>
    </source>
</evidence>
<keyword evidence="2" id="KW-1185">Reference proteome</keyword>
<reference evidence="1 2" key="1">
    <citation type="journal article" date="2022" name="bioRxiv">
        <title>Genomics of Preaxostyla Flagellates Illuminates Evolutionary Transitions and the Path Towards Mitochondrial Loss.</title>
        <authorList>
            <person name="Novak L.V.F."/>
            <person name="Treitli S.C."/>
            <person name="Pyrih J."/>
            <person name="Halakuc P."/>
            <person name="Pipaliya S.V."/>
            <person name="Vacek V."/>
            <person name="Brzon O."/>
            <person name="Soukal P."/>
            <person name="Eme L."/>
            <person name="Dacks J.B."/>
            <person name="Karnkowska A."/>
            <person name="Elias M."/>
            <person name="Hampl V."/>
        </authorList>
    </citation>
    <scope>NUCLEOTIDE SEQUENCE [LARGE SCALE GENOMIC DNA]</scope>
    <source>
        <strain evidence="1">NAU3</strain>
        <tissue evidence="1">Gut</tissue>
    </source>
</reference>
<name>A0ABQ9XKI4_9EUKA</name>
<protein>
    <submittedName>
        <fullName evidence="1">Uncharacterized protein</fullName>
    </submittedName>
</protein>
<dbReference type="EMBL" id="JARBJD010000097">
    <property type="protein sequence ID" value="KAK2952941.1"/>
    <property type="molecule type" value="Genomic_DNA"/>
</dbReference>
<organism evidence="1 2">
    <name type="scientific">Blattamonas nauphoetae</name>
    <dbReference type="NCBI Taxonomy" id="2049346"/>
    <lineage>
        <taxon>Eukaryota</taxon>
        <taxon>Metamonada</taxon>
        <taxon>Preaxostyla</taxon>
        <taxon>Oxymonadida</taxon>
        <taxon>Blattamonas</taxon>
    </lineage>
</organism>
<comment type="caution">
    <text evidence="1">The sequence shown here is derived from an EMBL/GenBank/DDBJ whole genome shotgun (WGS) entry which is preliminary data.</text>
</comment>
<accession>A0ABQ9XKI4</accession>